<reference evidence="2 3" key="1">
    <citation type="submission" date="2019-08" db="EMBL/GenBank/DDBJ databases">
        <authorList>
            <person name="Alioto T."/>
            <person name="Alioto T."/>
            <person name="Gomez Garrido J."/>
        </authorList>
    </citation>
    <scope>NUCLEOTIDE SEQUENCE [LARGE SCALE GENOMIC DNA]</scope>
</reference>
<protein>
    <submittedName>
        <fullName evidence="2">Uncharacterized protein</fullName>
    </submittedName>
</protein>
<name>A0A5E4MB31_9HEMI</name>
<evidence type="ECO:0000313" key="3">
    <source>
        <dbReference type="Proteomes" id="UP000325440"/>
    </source>
</evidence>
<dbReference type="Proteomes" id="UP000325440">
    <property type="component" value="Unassembled WGS sequence"/>
</dbReference>
<sequence length="73" mass="8060">MDPMLILERSSTIVENDTTVSGKKRQLSPSLADQTYSKKLKASPSKYDGKESRLVVSPLHSQTHASYCPVLPL</sequence>
<evidence type="ECO:0000256" key="1">
    <source>
        <dbReference type="SAM" id="MobiDB-lite"/>
    </source>
</evidence>
<accession>A0A5E4MB31</accession>
<gene>
    <name evidence="2" type="ORF">CINCED_3A005056</name>
</gene>
<proteinExistence type="predicted"/>
<dbReference type="EMBL" id="CABPRJ010000490">
    <property type="protein sequence ID" value="VVC29315.1"/>
    <property type="molecule type" value="Genomic_DNA"/>
</dbReference>
<dbReference type="AlphaFoldDB" id="A0A5E4MB31"/>
<feature type="region of interest" description="Disordered" evidence="1">
    <location>
        <begin position="17"/>
        <end position="47"/>
    </location>
</feature>
<keyword evidence="3" id="KW-1185">Reference proteome</keyword>
<evidence type="ECO:0000313" key="2">
    <source>
        <dbReference type="EMBL" id="VVC29315.1"/>
    </source>
</evidence>
<organism evidence="2 3">
    <name type="scientific">Cinara cedri</name>
    <dbReference type="NCBI Taxonomy" id="506608"/>
    <lineage>
        <taxon>Eukaryota</taxon>
        <taxon>Metazoa</taxon>
        <taxon>Ecdysozoa</taxon>
        <taxon>Arthropoda</taxon>
        <taxon>Hexapoda</taxon>
        <taxon>Insecta</taxon>
        <taxon>Pterygota</taxon>
        <taxon>Neoptera</taxon>
        <taxon>Paraneoptera</taxon>
        <taxon>Hemiptera</taxon>
        <taxon>Sternorrhyncha</taxon>
        <taxon>Aphidomorpha</taxon>
        <taxon>Aphidoidea</taxon>
        <taxon>Aphididae</taxon>
        <taxon>Lachninae</taxon>
        <taxon>Cinara</taxon>
    </lineage>
</organism>
<feature type="compositionally biased region" description="Polar residues" evidence="1">
    <location>
        <begin position="17"/>
        <end position="37"/>
    </location>
</feature>